<sequence length="72" mass="7855">MSKVLVTHAWTSNGAGVVDYDPDLVDESEGPEGPYGEALAAARARELFERNLAAYDGQRGRQTVRALQACFR</sequence>
<dbReference type="Proteomes" id="UP001555826">
    <property type="component" value="Unassembled WGS sequence"/>
</dbReference>
<accession>A0ABV3P264</accession>
<reference evidence="1 2" key="1">
    <citation type="submission" date="2024-07" db="EMBL/GenBank/DDBJ databases">
        <authorList>
            <person name="Thanompreechachai J."/>
            <person name="Duangmal K."/>
        </authorList>
    </citation>
    <scope>NUCLEOTIDE SEQUENCE [LARGE SCALE GENOMIC DNA]</scope>
    <source>
        <strain evidence="1 2">KCTC 19886</strain>
    </source>
</reference>
<dbReference type="RefSeq" id="WP_367635942.1">
    <property type="nucleotide sequence ID" value="NZ_JBFNQN010000001.1"/>
</dbReference>
<dbReference type="EMBL" id="JBFNQN010000001">
    <property type="protein sequence ID" value="MEW9263352.1"/>
    <property type="molecule type" value="Genomic_DNA"/>
</dbReference>
<protein>
    <submittedName>
        <fullName evidence="1">Uncharacterized protein</fullName>
    </submittedName>
</protein>
<organism evidence="1 2">
    <name type="scientific">Kineococcus endophyticus</name>
    <dbReference type="NCBI Taxonomy" id="1181883"/>
    <lineage>
        <taxon>Bacteria</taxon>
        <taxon>Bacillati</taxon>
        <taxon>Actinomycetota</taxon>
        <taxon>Actinomycetes</taxon>
        <taxon>Kineosporiales</taxon>
        <taxon>Kineosporiaceae</taxon>
        <taxon>Kineococcus</taxon>
    </lineage>
</organism>
<gene>
    <name evidence="1" type="ORF">AB1207_01200</name>
</gene>
<comment type="caution">
    <text evidence="1">The sequence shown here is derived from an EMBL/GenBank/DDBJ whole genome shotgun (WGS) entry which is preliminary data.</text>
</comment>
<keyword evidence="2" id="KW-1185">Reference proteome</keyword>
<evidence type="ECO:0000313" key="1">
    <source>
        <dbReference type="EMBL" id="MEW9263352.1"/>
    </source>
</evidence>
<name>A0ABV3P264_9ACTN</name>
<proteinExistence type="predicted"/>
<evidence type="ECO:0000313" key="2">
    <source>
        <dbReference type="Proteomes" id="UP001555826"/>
    </source>
</evidence>